<reference evidence="2 3" key="1">
    <citation type="submission" date="2024-04" db="EMBL/GenBank/DDBJ databases">
        <title>Draft genome sequence of Thalassolituus maritimus NBRC 116585.</title>
        <authorList>
            <person name="Miyakawa T."/>
            <person name="Kusuya Y."/>
            <person name="Miura T."/>
        </authorList>
    </citation>
    <scope>NUCLEOTIDE SEQUENCE [LARGE SCALE GENOMIC DNA]</scope>
    <source>
        <strain evidence="2 3">5NW40-0001</strain>
    </source>
</reference>
<evidence type="ECO:0000313" key="3">
    <source>
        <dbReference type="Proteomes" id="UP001481413"/>
    </source>
</evidence>
<evidence type="ECO:0000313" key="2">
    <source>
        <dbReference type="EMBL" id="GAA6145937.1"/>
    </source>
</evidence>
<sequence length="211" mass="22992">MTGCDEISSAVSGVSQSLETLTGKSAKGTENATSESTETTPMHDSVGEQGYGEVQATSQKVATASQKSSDGNASILSQAGDKESEKKDSDMPSLNATVEYDAAMSESSDDEHTAEEEFLKTLTQAKKLKEEENNNKSRQPLNLALPSISWEDSDERVRSQGYLPNVFREIPSESKLNLSGKIHWDESEEARQMSVEDTIKGAEVELQFYLP</sequence>
<gene>
    <name evidence="2" type="ORF">NBRC116585_20550</name>
</gene>
<feature type="region of interest" description="Disordered" evidence="1">
    <location>
        <begin position="1"/>
        <end position="115"/>
    </location>
</feature>
<feature type="compositionally biased region" description="Polar residues" evidence="1">
    <location>
        <begin position="9"/>
        <end position="32"/>
    </location>
</feature>
<dbReference type="EMBL" id="BAABWH010000005">
    <property type="protein sequence ID" value="GAA6145937.1"/>
    <property type="molecule type" value="Genomic_DNA"/>
</dbReference>
<protein>
    <submittedName>
        <fullName evidence="2">Uncharacterized protein</fullName>
    </submittedName>
</protein>
<proteinExistence type="predicted"/>
<organism evidence="2 3">
    <name type="scientific">Thalassolituus maritimus</name>
    <dbReference type="NCBI Taxonomy" id="484498"/>
    <lineage>
        <taxon>Bacteria</taxon>
        <taxon>Pseudomonadati</taxon>
        <taxon>Pseudomonadota</taxon>
        <taxon>Gammaproteobacteria</taxon>
        <taxon>Oceanospirillales</taxon>
        <taxon>Oceanospirillaceae</taxon>
        <taxon>Thalassolituus</taxon>
    </lineage>
</organism>
<feature type="compositionally biased region" description="Polar residues" evidence="1">
    <location>
        <begin position="55"/>
        <end position="77"/>
    </location>
</feature>
<evidence type="ECO:0000256" key="1">
    <source>
        <dbReference type="SAM" id="MobiDB-lite"/>
    </source>
</evidence>
<comment type="caution">
    <text evidence="2">The sequence shown here is derived from an EMBL/GenBank/DDBJ whole genome shotgun (WGS) entry which is preliminary data.</text>
</comment>
<name>A0ABQ0A0L5_9GAMM</name>
<feature type="compositionally biased region" description="Basic and acidic residues" evidence="1">
    <location>
        <begin position="80"/>
        <end position="90"/>
    </location>
</feature>
<keyword evidence="3" id="KW-1185">Reference proteome</keyword>
<dbReference type="Proteomes" id="UP001481413">
    <property type="component" value="Unassembled WGS sequence"/>
</dbReference>
<accession>A0ABQ0A0L5</accession>